<gene>
    <name evidence="3" type="ORF">FHS83_000685</name>
</gene>
<organism evidence="3 4">
    <name type="scientific">Rhizomicrobium palustre</name>
    <dbReference type="NCBI Taxonomy" id="189966"/>
    <lineage>
        <taxon>Bacteria</taxon>
        <taxon>Pseudomonadati</taxon>
        <taxon>Pseudomonadota</taxon>
        <taxon>Alphaproteobacteria</taxon>
        <taxon>Micropepsales</taxon>
        <taxon>Micropepsaceae</taxon>
        <taxon>Rhizomicrobium</taxon>
    </lineage>
</organism>
<dbReference type="PROSITE" id="PS51257">
    <property type="entry name" value="PROKAR_LIPOPROTEIN"/>
    <property type="match status" value="1"/>
</dbReference>
<evidence type="ECO:0000256" key="1">
    <source>
        <dbReference type="SAM" id="MobiDB-lite"/>
    </source>
</evidence>
<evidence type="ECO:0000256" key="2">
    <source>
        <dbReference type="SAM" id="SignalP"/>
    </source>
</evidence>
<feature type="chain" id="PRO_5032811797" evidence="2">
    <location>
        <begin position="26"/>
        <end position="141"/>
    </location>
</feature>
<dbReference type="Proteomes" id="UP000570514">
    <property type="component" value="Unassembled WGS sequence"/>
</dbReference>
<dbReference type="EMBL" id="JAASRM010000001">
    <property type="protein sequence ID" value="NIK87367.1"/>
    <property type="molecule type" value="Genomic_DNA"/>
</dbReference>
<name>A0A846MWJ9_9PROT</name>
<comment type="caution">
    <text evidence="3">The sequence shown here is derived from an EMBL/GenBank/DDBJ whole genome shotgun (WGS) entry which is preliminary data.</text>
</comment>
<keyword evidence="4" id="KW-1185">Reference proteome</keyword>
<feature type="region of interest" description="Disordered" evidence="1">
    <location>
        <begin position="85"/>
        <end position="141"/>
    </location>
</feature>
<feature type="signal peptide" evidence="2">
    <location>
        <begin position="1"/>
        <end position="25"/>
    </location>
</feature>
<keyword evidence="2" id="KW-0732">Signal</keyword>
<accession>A0A846MWJ9</accession>
<evidence type="ECO:0000313" key="4">
    <source>
        <dbReference type="Proteomes" id="UP000570514"/>
    </source>
</evidence>
<feature type="compositionally biased region" description="Basic residues" evidence="1">
    <location>
        <begin position="88"/>
        <end position="102"/>
    </location>
</feature>
<feature type="compositionally biased region" description="Low complexity" evidence="1">
    <location>
        <begin position="45"/>
        <end position="56"/>
    </location>
</feature>
<feature type="region of interest" description="Disordered" evidence="1">
    <location>
        <begin position="32"/>
        <end position="60"/>
    </location>
</feature>
<evidence type="ECO:0000313" key="3">
    <source>
        <dbReference type="EMBL" id="NIK87367.1"/>
    </source>
</evidence>
<dbReference type="Pfam" id="PF11839">
    <property type="entry name" value="Alanine_zipper"/>
    <property type="match status" value="1"/>
</dbReference>
<dbReference type="AlphaFoldDB" id="A0A846MWJ9"/>
<proteinExistence type="predicted"/>
<dbReference type="RefSeq" id="WP_208414203.1">
    <property type="nucleotide sequence ID" value="NZ_BAAADC010000001.1"/>
</dbReference>
<sequence length="141" mass="15138">MRFVKLASMAAVIAMGTLLSGCATKESVEHAQSTADLADSDAKAARGAADRAQSTADGAAKQAGDAMTLAQQANDKIDKYISDQEMKKKQRSAMRRHHRRHVAAATPPANENCPTPQQKTELRHDKKQASAQKLPIKTASK</sequence>
<dbReference type="InterPro" id="IPR021793">
    <property type="entry name" value="Oprl"/>
</dbReference>
<keyword evidence="3" id="KW-0449">Lipoprotein</keyword>
<protein>
    <submittedName>
        <fullName evidence="3">Outer membrane murein-binding lipoprotein Lpp</fullName>
    </submittedName>
</protein>
<reference evidence="3 4" key="1">
    <citation type="submission" date="2020-03" db="EMBL/GenBank/DDBJ databases">
        <title>Genomic Encyclopedia of Type Strains, Phase IV (KMG-IV): sequencing the most valuable type-strain genomes for metagenomic binning, comparative biology and taxonomic classification.</title>
        <authorList>
            <person name="Goeker M."/>
        </authorList>
    </citation>
    <scope>NUCLEOTIDE SEQUENCE [LARGE SCALE GENOMIC DNA]</scope>
    <source>
        <strain evidence="3 4">DSM 19867</strain>
    </source>
</reference>